<feature type="compositionally biased region" description="Low complexity" evidence="1">
    <location>
        <begin position="1"/>
        <end position="30"/>
    </location>
</feature>
<reference evidence="2 3" key="1">
    <citation type="submission" date="2018-11" db="EMBL/GenBank/DDBJ databases">
        <authorList>
            <consortium name="Pathogen Informatics"/>
        </authorList>
    </citation>
    <scope>NUCLEOTIDE SEQUENCE [LARGE SCALE GENOMIC DNA]</scope>
</reference>
<organism evidence="2 3">
    <name type="scientific">Dibothriocephalus latus</name>
    <name type="common">Fish tapeworm</name>
    <name type="synonym">Diphyllobothrium latum</name>
    <dbReference type="NCBI Taxonomy" id="60516"/>
    <lineage>
        <taxon>Eukaryota</taxon>
        <taxon>Metazoa</taxon>
        <taxon>Spiralia</taxon>
        <taxon>Lophotrochozoa</taxon>
        <taxon>Platyhelminthes</taxon>
        <taxon>Cestoda</taxon>
        <taxon>Eucestoda</taxon>
        <taxon>Diphyllobothriidea</taxon>
        <taxon>Diphyllobothriidae</taxon>
        <taxon>Dibothriocephalus</taxon>
    </lineage>
</organism>
<feature type="region of interest" description="Disordered" evidence="1">
    <location>
        <begin position="1"/>
        <end position="35"/>
    </location>
</feature>
<evidence type="ECO:0000256" key="1">
    <source>
        <dbReference type="SAM" id="MobiDB-lite"/>
    </source>
</evidence>
<dbReference type="OrthoDB" id="5559898at2759"/>
<keyword evidence="3" id="KW-1185">Reference proteome</keyword>
<dbReference type="Proteomes" id="UP000281553">
    <property type="component" value="Unassembled WGS sequence"/>
</dbReference>
<accession>A0A3P7NS36</accession>
<evidence type="ECO:0000313" key="3">
    <source>
        <dbReference type="Proteomes" id="UP000281553"/>
    </source>
</evidence>
<feature type="compositionally biased region" description="Low complexity" evidence="1">
    <location>
        <begin position="173"/>
        <end position="188"/>
    </location>
</feature>
<evidence type="ECO:0000313" key="2">
    <source>
        <dbReference type="EMBL" id="VDN11859.1"/>
    </source>
</evidence>
<protein>
    <submittedName>
        <fullName evidence="2">Uncharacterized protein</fullName>
    </submittedName>
</protein>
<dbReference type="AlphaFoldDB" id="A0A3P7NS36"/>
<name>A0A3P7NS36_DIBLA</name>
<feature type="region of interest" description="Disordered" evidence="1">
    <location>
        <begin position="144"/>
        <end position="200"/>
    </location>
</feature>
<gene>
    <name evidence="2" type="ORF">DILT_LOCUS7690</name>
</gene>
<sequence length="200" mass="20987">MELFGSMSPTSSDSSSASSPGSSPQSGLAEVSKEAEAASAMAPGADALTTEPLLRLLRCWFALLLEAQSSPSVGFGDGRRLRDHLDFYLLRADSGLRRHCVQARHRLVLGLQLLSAGSEYIADTEEFGRRLSVALGTTYTPPVTATTTTATTRPSSVAASTNTDVSSAVLGPTATTETTHYSTTTTTTSGAVSEMDFEDD</sequence>
<dbReference type="EMBL" id="UYRU01052422">
    <property type="protein sequence ID" value="VDN11859.1"/>
    <property type="molecule type" value="Genomic_DNA"/>
</dbReference>
<feature type="compositionally biased region" description="Low complexity" evidence="1">
    <location>
        <begin position="144"/>
        <end position="161"/>
    </location>
</feature>
<proteinExistence type="predicted"/>